<name>A0A3A2ZK32_9EURO</name>
<dbReference type="InterPro" id="IPR000873">
    <property type="entry name" value="AMP-dep_synth/lig_dom"/>
</dbReference>
<dbReference type="OrthoDB" id="416786at2759"/>
<dbReference type="InterPro" id="IPR023213">
    <property type="entry name" value="CAT-like_dom_sf"/>
</dbReference>
<dbReference type="CDD" id="cd05918">
    <property type="entry name" value="A_NRPS_SidN3_like"/>
    <property type="match status" value="1"/>
</dbReference>
<comment type="similarity">
    <text evidence="4">Belongs to the NRP synthetase family.</text>
</comment>
<feature type="domain" description="Carrier" evidence="5">
    <location>
        <begin position="789"/>
        <end position="865"/>
    </location>
</feature>
<dbReference type="FunFam" id="3.30.300.30:FF:000015">
    <property type="entry name" value="Nonribosomal peptide synthase SidD"/>
    <property type="match status" value="1"/>
</dbReference>
<dbReference type="NCBIfam" id="TIGR01733">
    <property type="entry name" value="AA-adenyl-dom"/>
    <property type="match status" value="1"/>
</dbReference>
<dbReference type="Pfam" id="PF00668">
    <property type="entry name" value="Condensation"/>
    <property type="match status" value="1"/>
</dbReference>
<dbReference type="GO" id="GO:0016874">
    <property type="term" value="F:ligase activity"/>
    <property type="evidence" value="ECO:0007669"/>
    <property type="project" value="UniProtKB-KW"/>
</dbReference>
<dbReference type="InterPro" id="IPR036736">
    <property type="entry name" value="ACP-like_sf"/>
</dbReference>
<keyword evidence="7" id="KW-1185">Reference proteome</keyword>
<dbReference type="SUPFAM" id="SSF52777">
    <property type="entry name" value="CoA-dependent acyltransferases"/>
    <property type="match status" value="2"/>
</dbReference>
<organism evidence="6 7">
    <name type="scientific">Aspergillus sclerotialis</name>
    <dbReference type="NCBI Taxonomy" id="2070753"/>
    <lineage>
        <taxon>Eukaryota</taxon>
        <taxon>Fungi</taxon>
        <taxon>Dikarya</taxon>
        <taxon>Ascomycota</taxon>
        <taxon>Pezizomycotina</taxon>
        <taxon>Eurotiomycetes</taxon>
        <taxon>Eurotiomycetidae</taxon>
        <taxon>Eurotiales</taxon>
        <taxon>Aspergillaceae</taxon>
        <taxon>Aspergillus</taxon>
        <taxon>Aspergillus subgen. Polypaecilum</taxon>
    </lineage>
</organism>
<dbReference type="Pfam" id="PF00550">
    <property type="entry name" value="PP-binding"/>
    <property type="match status" value="1"/>
</dbReference>
<dbReference type="Gene3D" id="3.30.559.10">
    <property type="entry name" value="Chloramphenicol acetyltransferase-like domain"/>
    <property type="match status" value="1"/>
</dbReference>
<evidence type="ECO:0000256" key="3">
    <source>
        <dbReference type="ARBA" id="ARBA00022598"/>
    </source>
</evidence>
<reference evidence="7" key="1">
    <citation type="submission" date="2017-02" db="EMBL/GenBank/DDBJ databases">
        <authorList>
            <person name="Tafer H."/>
            <person name="Lopandic K."/>
        </authorList>
    </citation>
    <scope>NUCLEOTIDE SEQUENCE [LARGE SCALE GENOMIC DNA]</scope>
    <source>
        <strain evidence="7">CBS 366.77</strain>
    </source>
</reference>
<dbReference type="InterPro" id="IPR045851">
    <property type="entry name" value="AMP-bd_C_sf"/>
</dbReference>
<accession>A0A3A2ZK32</accession>
<dbReference type="GO" id="GO:0005737">
    <property type="term" value="C:cytoplasm"/>
    <property type="evidence" value="ECO:0007669"/>
    <property type="project" value="TreeGrafter"/>
</dbReference>
<dbReference type="InterPro" id="IPR009081">
    <property type="entry name" value="PP-bd_ACP"/>
</dbReference>
<proteinExistence type="inferred from homology"/>
<evidence type="ECO:0000256" key="4">
    <source>
        <dbReference type="ARBA" id="ARBA00029454"/>
    </source>
</evidence>
<dbReference type="InterPro" id="IPR042099">
    <property type="entry name" value="ANL_N_sf"/>
</dbReference>
<dbReference type="STRING" id="2070753.A0A3A2ZK32"/>
<sequence>MDTVSKSHADVPIGSSIFPVLNHSQSNDESRHQRVNIDEVTVSAASTFCKENNIELRYLLATVWATLLVRFGDSQEVHFGVFDDELKTGGHWKWDKERNNNHVSKKSCMQLVTVLMREDMTIDGMLCPNTWSVQDTSPQMYGSFNTGLCLLKSQESADIPNLVEVVDKTCDILLIAQTFPEREVLQMWYKISAITQSQAKFLTASIQQAIFAITRDTTQPVSHLDLVSPPEREQIAKWNDYPLKTARASVMDSIFNSRVRNPDCAAIHAWDGVLTITDLRKSVSRVSKELRYLGVKPGVMVPLCFEKSKWAIVAMLAVLQTGAGFVPIDPATPVERLKSIITQFEPAVAITSASKCKVLSGHVETVVVVPAEPEANYLHFEDEQNGEIFYPNSDDPAYCLFTSGSTGTPKGCIISYRSLVNIHNHTIRLKMQPGTRSLQFANFAFTISLYEIFGTLYAGGTVCIPSDEDRLSNLIGVMNELKVTWAVLTPTTIRLFRPSDVPLLQTLVFGGEPIQDDLIETWMRSVQLVQSYGMTETTGICSLSDTIQSLHEKRHIGRPVNAKLWLVREDDPTKLAHIGAVAELIVEGPCLANGYLNLPKRTAESFITKPRWMLEMKGQSNTGLLYKTGDLVRYASDGQIHYIGRKDRQIKIRGQRFELEDVEFHLAQNLPNCKKVIAEGIQPAGGGSRIICAFIQTNDSQIEEDGELADWIVKRNNDFLRRVQSVDHVIRSKLPSYMIPQLFVPISKVPITWSGKTNRQQLRVALSVLSTQELHSRFGLVTVNTSPREVTTDQERIVQGAWSQALGIDRQSIGASDDFFHLGGDSVAAMRVAALIRAKGFVITVNDIFEHSQLSEIGSLLPNRASIGLLKPRSPFSLLTEDMSQLLTSLKKDGFPFGDEEVEDILPVTGQQMFFFNQWTITCFPFLINGPVDVIRLKNACRAVIERHSVLRSIFWEQPESKKVIQIIMKYIQLPFHEFKPDVDLEHSARQLANDAMNLPPLSTCFPLQFTLISKNSNEHAFLVRLSHSQMDGFSFPSFFRDLSMAYNERLSSLAPAPGFSDYVYFCKQEKDNQGALGFWADYLCGASLCQPDFGLCKIPIPEDVATSSTCDLPTLPPGITASTLVNSAFSLLLSQSTNRSDLVFGLVMSTRGNPVPGIDTILGPCSNINPIRVQLDPNLTGLELCQLLQEQYLRVSKYDWLDLEDIASQCAKWNSGKKLGYIVSHVDPGMGNLPLQLDGSECSSMSPSVRIDLQDQVMIRVLGTKSTLEVQVRTSTAIMDHEKALAFGERLLQLVSSICQDPERRTEYFYCR</sequence>
<evidence type="ECO:0000259" key="5">
    <source>
        <dbReference type="PROSITE" id="PS50075"/>
    </source>
</evidence>
<dbReference type="GO" id="GO:0043041">
    <property type="term" value="P:amino acid activation for nonribosomal peptide biosynthetic process"/>
    <property type="evidence" value="ECO:0007669"/>
    <property type="project" value="TreeGrafter"/>
</dbReference>
<dbReference type="Gene3D" id="3.40.50.12780">
    <property type="entry name" value="N-terminal domain of ligase-like"/>
    <property type="match status" value="1"/>
</dbReference>
<keyword evidence="2" id="KW-0597">Phosphoprotein</keyword>
<dbReference type="Proteomes" id="UP000266188">
    <property type="component" value="Unassembled WGS sequence"/>
</dbReference>
<dbReference type="PANTHER" id="PTHR45527:SF16">
    <property type="entry name" value="NONRIBOSOMAL PEPTIDE SYNTHASE ATNA-RELATED"/>
    <property type="match status" value="1"/>
</dbReference>
<evidence type="ECO:0000256" key="1">
    <source>
        <dbReference type="ARBA" id="ARBA00022450"/>
    </source>
</evidence>
<dbReference type="PROSITE" id="PS50075">
    <property type="entry name" value="CARRIER"/>
    <property type="match status" value="1"/>
</dbReference>
<comment type="caution">
    <text evidence="6">The sequence shown here is derived from an EMBL/GenBank/DDBJ whole genome shotgun (WGS) entry which is preliminary data.</text>
</comment>
<evidence type="ECO:0000256" key="2">
    <source>
        <dbReference type="ARBA" id="ARBA00022553"/>
    </source>
</evidence>
<dbReference type="PANTHER" id="PTHR45527">
    <property type="entry name" value="NONRIBOSOMAL PEPTIDE SYNTHETASE"/>
    <property type="match status" value="1"/>
</dbReference>
<dbReference type="Gene3D" id="1.10.1200.10">
    <property type="entry name" value="ACP-like"/>
    <property type="match status" value="1"/>
</dbReference>
<keyword evidence="1" id="KW-0596">Phosphopantetheine</keyword>
<evidence type="ECO:0000313" key="7">
    <source>
        <dbReference type="Proteomes" id="UP000266188"/>
    </source>
</evidence>
<protein>
    <submittedName>
        <fullName evidence="6">Non-ribosomal peptide</fullName>
    </submittedName>
</protein>
<dbReference type="InterPro" id="IPR006162">
    <property type="entry name" value="Ppantetheine_attach_site"/>
</dbReference>
<dbReference type="Gene3D" id="3.30.559.30">
    <property type="entry name" value="Nonribosomal peptide synthetase, condensation domain"/>
    <property type="match status" value="1"/>
</dbReference>
<dbReference type="GO" id="GO:0031177">
    <property type="term" value="F:phosphopantetheine binding"/>
    <property type="evidence" value="ECO:0007669"/>
    <property type="project" value="TreeGrafter"/>
</dbReference>
<evidence type="ECO:0000313" key="6">
    <source>
        <dbReference type="EMBL" id="RJE23406.1"/>
    </source>
</evidence>
<dbReference type="GO" id="GO:0044550">
    <property type="term" value="P:secondary metabolite biosynthetic process"/>
    <property type="evidence" value="ECO:0007669"/>
    <property type="project" value="TreeGrafter"/>
</dbReference>
<keyword evidence="3" id="KW-0436">Ligase</keyword>
<gene>
    <name evidence="6" type="ORF">PHISCL_04258</name>
</gene>
<dbReference type="Gene3D" id="3.30.300.30">
    <property type="match status" value="1"/>
</dbReference>
<dbReference type="PROSITE" id="PS00012">
    <property type="entry name" value="PHOSPHOPANTETHEINE"/>
    <property type="match status" value="1"/>
</dbReference>
<dbReference type="Pfam" id="PF00501">
    <property type="entry name" value="AMP-binding"/>
    <property type="match status" value="1"/>
</dbReference>
<dbReference type="SUPFAM" id="SSF56801">
    <property type="entry name" value="Acetyl-CoA synthetase-like"/>
    <property type="match status" value="1"/>
</dbReference>
<dbReference type="InterPro" id="IPR001242">
    <property type="entry name" value="Condensation_dom"/>
</dbReference>
<dbReference type="SUPFAM" id="SSF47336">
    <property type="entry name" value="ACP-like"/>
    <property type="match status" value="1"/>
</dbReference>
<dbReference type="EMBL" id="MVGC01000122">
    <property type="protein sequence ID" value="RJE23406.1"/>
    <property type="molecule type" value="Genomic_DNA"/>
</dbReference>
<dbReference type="InterPro" id="IPR010071">
    <property type="entry name" value="AA_adenyl_dom"/>
</dbReference>